<dbReference type="Proteomes" id="UP001230649">
    <property type="component" value="Unassembled WGS sequence"/>
</dbReference>
<dbReference type="EMBL" id="JASBWS010000125">
    <property type="protein sequence ID" value="KAJ9095403.1"/>
    <property type="molecule type" value="Genomic_DNA"/>
</dbReference>
<protein>
    <submittedName>
        <fullName evidence="1">Uncharacterized protein</fullName>
    </submittedName>
</protein>
<proteinExistence type="predicted"/>
<sequence>MVHKISIEKMSQERHARSNSQSKVFGLLNGHGFGLFPTGTGGRGGAAYHAMDEEEDSLGYRLGARRGRGRTLTGGVGRNLNFGSRGSRNTLLIALAIGLAFLLGRHLAPSSRIPHHQGPAPPFLIPPSAFPPLTREQQLALLPTSTDRTLYPSPLAPEKQGQVVPNVVHYVYGLKDTGRTDGKGDEFPYYAYLAIRSALVNIKPEKVYFHYHNIPTGPWWDELVPHLTLIRHEHVLTHIMGKELKHFAHKSDVIRLEALLNSGGIYLDIDVFVMRSFEPLMYHPTTLGMEASPDSRRTALEPEGLCNGVIIAQNGSEFLKRWRASYETFDEGNWAGHSVVMPWQLARAYPEEIQVLSTRAFFWPMWHGDEVKKVHELDDYDFAASGQFGYHAWESLAMNYLAELSPYKIRTVESSFNRMVRPYIGANDDIIYQAWRNARVEHDHQH</sequence>
<comment type="caution">
    <text evidence="1">The sequence shown here is derived from an EMBL/GenBank/DDBJ whole genome shotgun (WGS) entry which is preliminary data.</text>
</comment>
<organism evidence="1 2">
    <name type="scientific">Naganishia adeliensis</name>
    <dbReference type="NCBI Taxonomy" id="92952"/>
    <lineage>
        <taxon>Eukaryota</taxon>
        <taxon>Fungi</taxon>
        <taxon>Dikarya</taxon>
        <taxon>Basidiomycota</taxon>
        <taxon>Agaricomycotina</taxon>
        <taxon>Tremellomycetes</taxon>
        <taxon>Filobasidiales</taxon>
        <taxon>Filobasidiaceae</taxon>
        <taxon>Naganishia</taxon>
    </lineage>
</organism>
<reference evidence="1" key="1">
    <citation type="submission" date="2023-04" db="EMBL/GenBank/DDBJ databases">
        <title>Draft Genome sequencing of Naganishia species isolated from polar environments using Oxford Nanopore Technology.</title>
        <authorList>
            <person name="Leo P."/>
            <person name="Venkateswaran K."/>
        </authorList>
    </citation>
    <scope>NUCLEOTIDE SEQUENCE</scope>
    <source>
        <strain evidence="1">MNA-CCFEE 5262</strain>
    </source>
</reference>
<name>A0ACC2V8M0_9TREE</name>
<evidence type="ECO:0000313" key="2">
    <source>
        <dbReference type="Proteomes" id="UP001230649"/>
    </source>
</evidence>
<evidence type="ECO:0000313" key="1">
    <source>
        <dbReference type="EMBL" id="KAJ9095403.1"/>
    </source>
</evidence>
<gene>
    <name evidence="1" type="ORF">QFC20_006685</name>
</gene>
<accession>A0ACC2V8M0</accession>
<keyword evidence="2" id="KW-1185">Reference proteome</keyword>